<reference evidence="1 2" key="1">
    <citation type="journal article" date="2024" name="Commun. Biol.">
        <title>Comparative genomic analysis of thermophilic fungi reveals convergent evolutionary adaptations and gene losses.</title>
        <authorList>
            <person name="Steindorff A.S."/>
            <person name="Aguilar-Pontes M.V."/>
            <person name="Robinson A.J."/>
            <person name="Andreopoulos B."/>
            <person name="LaButti K."/>
            <person name="Kuo A."/>
            <person name="Mondo S."/>
            <person name="Riley R."/>
            <person name="Otillar R."/>
            <person name="Haridas S."/>
            <person name="Lipzen A."/>
            <person name="Grimwood J."/>
            <person name="Schmutz J."/>
            <person name="Clum A."/>
            <person name="Reid I.D."/>
            <person name="Moisan M.C."/>
            <person name="Butler G."/>
            <person name="Nguyen T.T.M."/>
            <person name="Dewar K."/>
            <person name="Conant G."/>
            <person name="Drula E."/>
            <person name="Henrissat B."/>
            <person name="Hansel C."/>
            <person name="Singer S."/>
            <person name="Hutchinson M.I."/>
            <person name="de Vries R.P."/>
            <person name="Natvig D.O."/>
            <person name="Powell A.J."/>
            <person name="Tsang A."/>
            <person name="Grigoriev I.V."/>
        </authorList>
    </citation>
    <scope>NUCLEOTIDE SEQUENCE [LARGE SCALE GENOMIC DNA]</scope>
    <source>
        <strain evidence="1 2">ATCC 24622</strain>
    </source>
</reference>
<evidence type="ECO:0000313" key="2">
    <source>
        <dbReference type="Proteomes" id="UP001586593"/>
    </source>
</evidence>
<name>A0ABR3VKP7_9PEZI</name>
<evidence type="ECO:0000313" key="1">
    <source>
        <dbReference type="EMBL" id="KAL1842412.1"/>
    </source>
</evidence>
<keyword evidence="2" id="KW-1185">Reference proteome</keyword>
<dbReference type="Proteomes" id="UP001586593">
    <property type="component" value="Unassembled WGS sequence"/>
</dbReference>
<dbReference type="EMBL" id="JAZHXJ010001954">
    <property type="protein sequence ID" value="KAL1842412.1"/>
    <property type="molecule type" value="Genomic_DNA"/>
</dbReference>
<proteinExistence type="predicted"/>
<sequence>MLRGTTSQTTRSGRSSSCLTFLEVPKDTYEFYGRSCYHIQSAPYAWSPENLGTESDEREPLFSKAWVAWFILPKHSIRETIDSQQSAPFVGQASGANVQSWLFASLYHCKGPRV</sequence>
<gene>
    <name evidence="1" type="ORF">VTK73DRAFT_3127</name>
</gene>
<organism evidence="1 2">
    <name type="scientific">Phialemonium thermophilum</name>
    <dbReference type="NCBI Taxonomy" id="223376"/>
    <lineage>
        <taxon>Eukaryota</taxon>
        <taxon>Fungi</taxon>
        <taxon>Dikarya</taxon>
        <taxon>Ascomycota</taxon>
        <taxon>Pezizomycotina</taxon>
        <taxon>Sordariomycetes</taxon>
        <taxon>Sordariomycetidae</taxon>
        <taxon>Cephalothecales</taxon>
        <taxon>Cephalothecaceae</taxon>
        <taxon>Phialemonium</taxon>
    </lineage>
</organism>
<accession>A0ABR3VKP7</accession>
<comment type="caution">
    <text evidence="1">The sequence shown here is derived from an EMBL/GenBank/DDBJ whole genome shotgun (WGS) entry which is preliminary data.</text>
</comment>
<protein>
    <submittedName>
        <fullName evidence="1">Uncharacterized protein</fullName>
    </submittedName>
</protein>